<proteinExistence type="predicted"/>
<dbReference type="Pfam" id="PF00583">
    <property type="entry name" value="Acetyltransf_1"/>
    <property type="match status" value="1"/>
</dbReference>
<evidence type="ECO:0000313" key="2">
    <source>
        <dbReference type="EMBL" id="MCL1046588.1"/>
    </source>
</evidence>
<evidence type="ECO:0000259" key="1">
    <source>
        <dbReference type="PROSITE" id="PS51186"/>
    </source>
</evidence>
<dbReference type="InterPro" id="IPR000182">
    <property type="entry name" value="GNAT_dom"/>
</dbReference>
<dbReference type="SUPFAM" id="SSF55729">
    <property type="entry name" value="Acyl-CoA N-acyltransferases (Nat)"/>
    <property type="match status" value="1"/>
</dbReference>
<organism evidence="2 3">
    <name type="scientific">Shewanella electrodiphila</name>
    <dbReference type="NCBI Taxonomy" id="934143"/>
    <lineage>
        <taxon>Bacteria</taxon>
        <taxon>Pseudomonadati</taxon>
        <taxon>Pseudomonadota</taxon>
        <taxon>Gammaproteobacteria</taxon>
        <taxon>Alteromonadales</taxon>
        <taxon>Shewanellaceae</taxon>
        <taxon>Shewanella</taxon>
    </lineage>
</organism>
<name>A0ABT0KRV8_9GAMM</name>
<accession>A0ABT0KRV8</accession>
<sequence length="186" mass="21379">MNIKYRLANEADANAIAQLEKQYMNDELSSSAEVMSGQCFSKTQISELIKKGWIMLAETTENENVVTAIIGYVIAGPWSWFQAWGIYAHVLRKMNDIEVGFSRLSSNNSCQYGPIWIHPNYRGQGIFEQLVQQLKRKVSAKYSFMVTFIAEENALSFAAHTKKSPMEVVDYFSFQQRDYYLLVMKN</sequence>
<evidence type="ECO:0000313" key="3">
    <source>
        <dbReference type="Proteomes" id="UP001202134"/>
    </source>
</evidence>
<dbReference type="RefSeq" id="WP_248956227.1">
    <property type="nucleotide sequence ID" value="NZ_JAKIKU010000008.1"/>
</dbReference>
<dbReference type="CDD" id="cd04301">
    <property type="entry name" value="NAT_SF"/>
    <property type="match status" value="1"/>
</dbReference>
<comment type="caution">
    <text evidence="2">The sequence shown here is derived from an EMBL/GenBank/DDBJ whole genome shotgun (WGS) entry which is preliminary data.</text>
</comment>
<dbReference type="Gene3D" id="3.40.630.30">
    <property type="match status" value="1"/>
</dbReference>
<feature type="domain" description="N-acetyltransferase" evidence="1">
    <location>
        <begin position="3"/>
        <end position="186"/>
    </location>
</feature>
<dbReference type="InterPro" id="IPR016181">
    <property type="entry name" value="Acyl_CoA_acyltransferase"/>
</dbReference>
<dbReference type="PROSITE" id="PS51186">
    <property type="entry name" value="GNAT"/>
    <property type="match status" value="1"/>
</dbReference>
<gene>
    <name evidence="2" type="ORF">L2737_14845</name>
</gene>
<dbReference type="Proteomes" id="UP001202134">
    <property type="component" value="Unassembled WGS sequence"/>
</dbReference>
<dbReference type="EMBL" id="JAKIKU010000008">
    <property type="protein sequence ID" value="MCL1046588.1"/>
    <property type="molecule type" value="Genomic_DNA"/>
</dbReference>
<protein>
    <submittedName>
        <fullName evidence="2">GNAT family N-acetyltransferase</fullName>
    </submittedName>
</protein>
<keyword evidence="3" id="KW-1185">Reference proteome</keyword>
<reference evidence="2 3" key="1">
    <citation type="submission" date="2022-01" db="EMBL/GenBank/DDBJ databases">
        <title>Whole genome-based taxonomy of the Shewanellaceae.</title>
        <authorList>
            <person name="Martin-Rodriguez A.J."/>
        </authorList>
    </citation>
    <scope>NUCLEOTIDE SEQUENCE [LARGE SCALE GENOMIC DNA]</scope>
    <source>
        <strain evidence="2 3">DSM 24955</strain>
    </source>
</reference>